<dbReference type="EMBL" id="JAWXXP010000001">
    <property type="protein sequence ID" value="MDX5995103.1"/>
    <property type="molecule type" value="Genomic_DNA"/>
</dbReference>
<accession>A0A1G7LIT8</accession>
<evidence type="ECO:0000313" key="3">
    <source>
        <dbReference type="Proteomes" id="UP000182413"/>
    </source>
</evidence>
<keyword evidence="4" id="KW-1185">Reference proteome</keyword>
<organism evidence="2 3">
    <name type="scientific">Ectopseudomonas alcaliphila</name>
    <dbReference type="NCBI Taxonomy" id="101564"/>
    <lineage>
        <taxon>Bacteria</taxon>
        <taxon>Pseudomonadati</taxon>
        <taxon>Pseudomonadota</taxon>
        <taxon>Gammaproteobacteria</taxon>
        <taxon>Pseudomonadales</taxon>
        <taxon>Pseudomonadaceae</taxon>
        <taxon>Ectopseudomonas</taxon>
    </lineage>
</organism>
<dbReference type="EMBL" id="FNAE01000008">
    <property type="protein sequence ID" value="SDF48849.1"/>
    <property type="molecule type" value="Genomic_DNA"/>
</dbReference>
<evidence type="ECO:0000313" key="4">
    <source>
        <dbReference type="Proteomes" id="UP001278050"/>
    </source>
</evidence>
<dbReference type="OrthoDB" id="5124853at2"/>
<reference evidence="2 3" key="1">
    <citation type="submission" date="2016-10" db="EMBL/GenBank/DDBJ databases">
        <authorList>
            <person name="de Groot N.N."/>
        </authorList>
    </citation>
    <scope>NUCLEOTIDE SEQUENCE [LARGE SCALE GENOMIC DNA]</scope>
    <source>
        <strain evidence="2 3">JCM 10630</strain>
    </source>
</reference>
<name>A0A1G7LIT8_9GAMM</name>
<gene>
    <name evidence="2" type="ORF">SAMN05216575_108119</name>
    <name evidence="1" type="ORF">SIM71_23820</name>
</gene>
<dbReference type="Proteomes" id="UP000182413">
    <property type="component" value="Unassembled WGS sequence"/>
</dbReference>
<proteinExistence type="predicted"/>
<evidence type="ECO:0000313" key="1">
    <source>
        <dbReference type="EMBL" id="MDX5995103.1"/>
    </source>
</evidence>
<dbReference type="Gene3D" id="6.20.450.20">
    <property type="match status" value="1"/>
</dbReference>
<dbReference type="Proteomes" id="UP001278050">
    <property type="component" value="Unassembled WGS sequence"/>
</dbReference>
<reference evidence="1 4" key="2">
    <citation type="submission" date="2023-11" db="EMBL/GenBank/DDBJ databases">
        <title>MicrobeMod: A computational toolkit for identifying prokaryotic methylation and restriction-modification with nanopore sequencing.</title>
        <authorList>
            <person name="Crits-Christoph A."/>
            <person name="Kang S.C."/>
            <person name="Lee H."/>
            <person name="Ostrov N."/>
        </authorList>
    </citation>
    <scope>NUCLEOTIDE SEQUENCE [LARGE SCALE GENOMIC DNA]</scope>
    <source>
        <strain evidence="1 4">ATCC BAA-571</strain>
    </source>
</reference>
<evidence type="ECO:0000313" key="2">
    <source>
        <dbReference type="EMBL" id="SDF48849.1"/>
    </source>
</evidence>
<dbReference type="RefSeq" id="WP_074681397.1">
    <property type="nucleotide sequence ID" value="NZ_CBCSET010000005.1"/>
</dbReference>
<protein>
    <submittedName>
        <fullName evidence="1">Antitoxin of toxin-antitoxin stability system</fullName>
    </submittedName>
</protein>
<sequence>MAKEAVFNLKLEPELREDFMAAAQAAHRPASQVMRDLMRDFIRQQQQAKEHDEFVHRKVAAARASVEAGRGRSNDDVEAEFAARRTKALGH</sequence>
<dbReference type="AlphaFoldDB" id="A0A1G7LIT8"/>